<dbReference type="InterPro" id="IPR007863">
    <property type="entry name" value="Peptidase_M16_C"/>
</dbReference>
<feature type="domain" description="Peptidase M16 C-terminal" evidence="2">
    <location>
        <begin position="188"/>
        <end position="310"/>
    </location>
</feature>
<evidence type="ECO:0000313" key="3">
    <source>
        <dbReference type="EMBL" id="GAA3674505.1"/>
    </source>
</evidence>
<evidence type="ECO:0000313" key="4">
    <source>
        <dbReference type="Proteomes" id="UP001500752"/>
    </source>
</evidence>
<proteinExistence type="predicted"/>
<dbReference type="Gene3D" id="3.30.830.10">
    <property type="entry name" value="Metalloenzyme, LuxS/M16 peptidase-like"/>
    <property type="match status" value="2"/>
</dbReference>
<accession>A0ABP7C3T9</accession>
<dbReference type="Pfam" id="PF05193">
    <property type="entry name" value="Peptidase_M16_C"/>
    <property type="match status" value="1"/>
</dbReference>
<comment type="caution">
    <text evidence="3">The sequence shown here is derived from an EMBL/GenBank/DDBJ whole genome shotgun (WGS) entry which is preliminary data.</text>
</comment>
<feature type="region of interest" description="Disordered" evidence="1">
    <location>
        <begin position="179"/>
        <end position="205"/>
    </location>
</feature>
<organism evidence="3 4">
    <name type="scientific">Arthrobacter ginkgonis</name>
    <dbReference type="NCBI Taxonomy" id="1630594"/>
    <lineage>
        <taxon>Bacteria</taxon>
        <taxon>Bacillati</taxon>
        <taxon>Actinomycetota</taxon>
        <taxon>Actinomycetes</taxon>
        <taxon>Micrococcales</taxon>
        <taxon>Micrococcaceae</taxon>
        <taxon>Arthrobacter</taxon>
    </lineage>
</organism>
<name>A0ABP7C3T9_9MICC</name>
<sequence length="520" mass="55263">MAEAVNRTEIDGVPVFWANAPGALTGLLTFRVGVRDETFETLGLTHLLEHLAFSRLPPITHEHNGRVELGVTTFSATGRPESVAKTLTDICVSLAAVAAGDLDPGLLETEKGVIDAEGGMPVAPAYGEALVHRYGLRGIGLAGASPNFMDRIGPQDLAAHAARYFTRANAVVTFTGPPPPGLRLPLPDGERRPVPDDAEPTGIRPAEYVSGTDQLVLSFEAPGADSPLSYVQGILAHTLQRRAHATLRRTAGLIYDLDVVSTAIGPGRGVTLITVNLKPANAVRVAHEILSLLRRLRDEGVTAEELDEAIGTTSDSGQNPGTAAEDAQDAAISHLVQLPEWPHAAYLAALESHTPADMADFLSRLDETLLVGLPEDAIPTDANESTGVVFPPLRHVPADLPPGTGHKRSLIGVFAGVPRDARLEIGDAGVAFSAEGEREAYRWADVAAIEWGDAEEAGESATIIGRDGFQIHVLAVWFRRGREAFADLRRRVPQRLQYHEEAGNGTAGEPEAERAASPAD</sequence>
<feature type="region of interest" description="Disordered" evidence="1">
    <location>
        <begin position="499"/>
        <end position="520"/>
    </location>
</feature>
<gene>
    <name evidence="3" type="ORF">GCM10023081_11140</name>
</gene>
<reference evidence="4" key="1">
    <citation type="journal article" date="2019" name="Int. J. Syst. Evol. Microbiol.">
        <title>The Global Catalogue of Microorganisms (GCM) 10K type strain sequencing project: providing services to taxonomists for standard genome sequencing and annotation.</title>
        <authorList>
            <consortium name="The Broad Institute Genomics Platform"/>
            <consortium name="The Broad Institute Genome Sequencing Center for Infectious Disease"/>
            <person name="Wu L."/>
            <person name="Ma J."/>
        </authorList>
    </citation>
    <scope>NUCLEOTIDE SEQUENCE [LARGE SCALE GENOMIC DNA]</scope>
    <source>
        <strain evidence="4">JCM 30742</strain>
    </source>
</reference>
<evidence type="ECO:0000259" key="2">
    <source>
        <dbReference type="Pfam" id="PF05193"/>
    </source>
</evidence>
<evidence type="ECO:0000256" key="1">
    <source>
        <dbReference type="SAM" id="MobiDB-lite"/>
    </source>
</evidence>
<dbReference type="RefSeq" id="WP_345149081.1">
    <property type="nucleotide sequence ID" value="NZ_BAABEO010000008.1"/>
</dbReference>
<dbReference type="EMBL" id="BAABEO010000008">
    <property type="protein sequence ID" value="GAA3674505.1"/>
    <property type="molecule type" value="Genomic_DNA"/>
</dbReference>
<keyword evidence="4" id="KW-1185">Reference proteome</keyword>
<dbReference type="Proteomes" id="UP001500752">
    <property type="component" value="Unassembled WGS sequence"/>
</dbReference>
<protein>
    <recommendedName>
        <fullName evidence="2">Peptidase M16 C-terminal domain-containing protein</fullName>
    </recommendedName>
</protein>
<dbReference type="SUPFAM" id="SSF63411">
    <property type="entry name" value="LuxS/MPP-like metallohydrolase"/>
    <property type="match status" value="2"/>
</dbReference>
<dbReference type="InterPro" id="IPR011249">
    <property type="entry name" value="Metalloenz_LuxS/M16"/>
</dbReference>